<accession>X1FJ92</accession>
<dbReference type="EMBL" id="BARU01008861">
    <property type="protein sequence ID" value="GAH45746.1"/>
    <property type="molecule type" value="Genomic_DNA"/>
</dbReference>
<feature type="non-terminal residue" evidence="2">
    <location>
        <position position="73"/>
    </location>
</feature>
<evidence type="ECO:0008006" key="3">
    <source>
        <dbReference type="Google" id="ProtNLM"/>
    </source>
</evidence>
<sequence length="73" mass="8847">MNEDTLKEFKCFLRERYGRKNTVITYYDGISNFARYIQKPLNTVTKEELVNWKQQLQDIKKQNTVRAYCYSVN</sequence>
<comment type="caution">
    <text evidence="2">The sequence shown here is derived from an EMBL/GenBank/DDBJ whole genome shotgun (WGS) entry which is preliminary data.</text>
</comment>
<reference evidence="2" key="1">
    <citation type="journal article" date="2014" name="Front. Microbiol.">
        <title>High frequency of phylogenetically diverse reductive dehalogenase-homologous genes in deep subseafloor sedimentary metagenomes.</title>
        <authorList>
            <person name="Kawai M."/>
            <person name="Futagami T."/>
            <person name="Toyoda A."/>
            <person name="Takaki Y."/>
            <person name="Nishi S."/>
            <person name="Hori S."/>
            <person name="Arai W."/>
            <person name="Tsubouchi T."/>
            <person name="Morono Y."/>
            <person name="Uchiyama I."/>
            <person name="Ito T."/>
            <person name="Fujiyama A."/>
            <person name="Inagaki F."/>
            <person name="Takami H."/>
        </authorList>
    </citation>
    <scope>NUCLEOTIDE SEQUENCE</scope>
    <source>
        <strain evidence="2">Expedition CK06-06</strain>
    </source>
</reference>
<dbReference type="AlphaFoldDB" id="X1FJ92"/>
<evidence type="ECO:0000256" key="1">
    <source>
        <dbReference type="ARBA" id="ARBA00023125"/>
    </source>
</evidence>
<dbReference type="GO" id="GO:0003677">
    <property type="term" value="F:DNA binding"/>
    <property type="evidence" value="ECO:0007669"/>
    <property type="project" value="UniProtKB-KW"/>
</dbReference>
<gene>
    <name evidence="2" type="ORF">S03H2_17225</name>
</gene>
<evidence type="ECO:0000313" key="2">
    <source>
        <dbReference type="EMBL" id="GAH45746.1"/>
    </source>
</evidence>
<dbReference type="InterPro" id="IPR010998">
    <property type="entry name" value="Integrase_recombinase_N"/>
</dbReference>
<dbReference type="Gene3D" id="1.10.150.130">
    <property type="match status" value="1"/>
</dbReference>
<organism evidence="2">
    <name type="scientific">marine sediment metagenome</name>
    <dbReference type="NCBI Taxonomy" id="412755"/>
    <lineage>
        <taxon>unclassified sequences</taxon>
        <taxon>metagenomes</taxon>
        <taxon>ecological metagenomes</taxon>
    </lineage>
</organism>
<protein>
    <recommendedName>
        <fullName evidence="3">Core-binding (CB) domain-containing protein</fullName>
    </recommendedName>
</protein>
<name>X1FJ92_9ZZZZ</name>
<keyword evidence="1" id="KW-0238">DNA-binding</keyword>
<proteinExistence type="predicted"/>